<reference evidence="12" key="2">
    <citation type="submission" date="2024-10" db="UniProtKB">
        <authorList>
            <consortium name="EnsemblProtists"/>
        </authorList>
    </citation>
    <scope>IDENTIFICATION</scope>
</reference>
<dbReference type="PaxDb" id="2903-EOD30945"/>
<accession>A0A0D3K5B0</accession>
<evidence type="ECO:0000256" key="10">
    <source>
        <dbReference type="RuleBase" id="RU000304"/>
    </source>
</evidence>
<comment type="catalytic activity">
    <reaction evidence="7">
        <text>L-threonyl-[protein] + ATP = O-phospho-L-threonyl-[protein] + ADP + H(+)</text>
        <dbReference type="Rhea" id="RHEA:46608"/>
        <dbReference type="Rhea" id="RHEA-COMP:11060"/>
        <dbReference type="Rhea" id="RHEA-COMP:11605"/>
        <dbReference type="ChEBI" id="CHEBI:15378"/>
        <dbReference type="ChEBI" id="CHEBI:30013"/>
        <dbReference type="ChEBI" id="CHEBI:30616"/>
        <dbReference type="ChEBI" id="CHEBI:61977"/>
        <dbReference type="ChEBI" id="CHEBI:456216"/>
        <dbReference type="EC" id="2.7.11.1"/>
    </reaction>
</comment>
<dbReference type="Pfam" id="PF00069">
    <property type="entry name" value="Pkinase"/>
    <property type="match status" value="1"/>
</dbReference>
<evidence type="ECO:0000313" key="13">
    <source>
        <dbReference type="Proteomes" id="UP000013827"/>
    </source>
</evidence>
<comment type="catalytic activity">
    <reaction evidence="8">
        <text>L-seryl-[protein] + ATP = O-phospho-L-seryl-[protein] + ADP + H(+)</text>
        <dbReference type="Rhea" id="RHEA:17989"/>
        <dbReference type="Rhea" id="RHEA-COMP:9863"/>
        <dbReference type="Rhea" id="RHEA-COMP:11604"/>
        <dbReference type="ChEBI" id="CHEBI:15378"/>
        <dbReference type="ChEBI" id="CHEBI:29999"/>
        <dbReference type="ChEBI" id="CHEBI:30616"/>
        <dbReference type="ChEBI" id="CHEBI:83421"/>
        <dbReference type="ChEBI" id="CHEBI:456216"/>
        <dbReference type="EC" id="2.7.11.1"/>
    </reaction>
</comment>
<reference evidence="13" key="1">
    <citation type="journal article" date="2013" name="Nature">
        <title>Pan genome of the phytoplankton Emiliania underpins its global distribution.</title>
        <authorList>
            <person name="Read B.A."/>
            <person name="Kegel J."/>
            <person name="Klute M.J."/>
            <person name="Kuo A."/>
            <person name="Lefebvre S.C."/>
            <person name="Maumus F."/>
            <person name="Mayer C."/>
            <person name="Miller J."/>
            <person name="Monier A."/>
            <person name="Salamov A."/>
            <person name="Young J."/>
            <person name="Aguilar M."/>
            <person name="Claverie J.M."/>
            <person name="Frickenhaus S."/>
            <person name="Gonzalez K."/>
            <person name="Herman E.K."/>
            <person name="Lin Y.C."/>
            <person name="Napier J."/>
            <person name="Ogata H."/>
            <person name="Sarno A.F."/>
            <person name="Shmutz J."/>
            <person name="Schroeder D."/>
            <person name="de Vargas C."/>
            <person name="Verret F."/>
            <person name="von Dassow P."/>
            <person name="Valentin K."/>
            <person name="Van de Peer Y."/>
            <person name="Wheeler G."/>
            <person name="Dacks J.B."/>
            <person name="Delwiche C.F."/>
            <person name="Dyhrman S.T."/>
            <person name="Glockner G."/>
            <person name="John U."/>
            <person name="Richards T."/>
            <person name="Worden A.Z."/>
            <person name="Zhang X."/>
            <person name="Grigoriev I.V."/>
            <person name="Allen A.E."/>
            <person name="Bidle K."/>
            <person name="Borodovsky M."/>
            <person name="Bowler C."/>
            <person name="Brownlee C."/>
            <person name="Cock J.M."/>
            <person name="Elias M."/>
            <person name="Gladyshev V.N."/>
            <person name="Groth M."/>
            <person name="Guda C."/>
            <person name="Hadaegh A."/>
            <person name="Iglesias-Rodriguez M.D."/>
            <person name="Jenkins J."/>
            <person name="Jones B.M."/>
            <person name="Lawson T."/>
            <person name="Leese F."/>
            <person name="Lindquist E."/>
            <person name="Lobanov A."/>
            <person name="Lomsadze A."/>
            <person name="Malik S.B."/>
            <person name="Marsh M.E."/>
            <person name="Mackinder L."/>
            <person name="Mock T."/>
            <person name="Mueller-Roeber B."/>
            <person name="Pagarete A."/>
            <person name="Parker M."/>
            <person name="Probert I."/>
            <person name="Quesneville H."/>
            <person name="Raines C."/>
            <person name="Rensing S.A."/>
            <person name="Riano-Pachon D.M."/>
            <person name="Richier S."/>
            <person name="Rokitta S."/>
            <person name="Shiraiwa Y."/>
            <person name="Soanes D.M."/>
            <person name="van der Giezen M."/>
            <person name="Wahlund T.M."/>
            <person name="Williams B."/>
            <person name="Wilson W."/>
            <person name="Wolfe G."/>
            <person name="Wurch L.L."/>
        </authorList>
    </citation>
    <scope>NUCLEOTIDE SEQUENCE</scope>
</reference>
<feature type="domain" description="Protein kinase" evidence="11">
    <location>
        <begin position="8"/>
        <end position="281"/>
    </location>
</feature>
<evidence type="ECO:0000256" key="3">
    <source>
        <dbReference type="ARBA" id="ARBA00022679"/>
    </source>
</evidence>
<evidence type="ECO:0000256" key="2">
    <source>
        <dbReference type="ARBA" id="ARBA00022527"/>
    </source>
</evidence>
<dbReference type="InterPro" id="IPR008271">
    <property type="entry name" value="Ser/Thr_kinase_AS"/>
</dbReference>
<keyword evidence="13" id="KW-1185">Reference proteome</keyword>
<dbReference type="InterPro" id="IPR017441">
    <property type="entry name" value="Protein_kinase_ATP_BS"/>
</dbReference>
<protein>
    <recommendedName>
        <fullName evidence="1">non-specific serine/threonine protein kinase</fullName>
        <ecNumber evidence="1">2.7.11.1</ecNumber>
    </recommendedName>
</protein>
<evidence type="ECO:0000256" key="4">
    <source>
        <dbReference type="ARBA" id="ARBA00022741"/>
    </source>
</evidence>
<keyword evidence="2 10" id="KW-0723">Serine/threonine-protein kinase</keyword>
<keyword evidence="6 9" id="KW-0067">ATP-binding</keyword>
<comment type="similarity">
    <text evidence="10">Belongs to the protein kinase superfamily.</text>
</comment>
<dbReference type="GO" id="GO:0004674">
    <property type="term" value="F:protein serine/threonine kinase activity"/>
    <property type="evidence" value="ECO:0007669"/>
    <property type="project" value="UniProtKB-KW"/>
</dbReference>
<evidence type="ECO:0000256" key="7">
    <source>
        <dbReference type="ARBA" id="ARBA00047899"/>
    </source>
</evidence>
<keyword evidence="5" id="KW-0418">Kinase</keyword>
<dbReference type="KEGG" id="ehx:EMIHUDRAFT_63623"/>
<name>A0A0D3K5B0_EMIH1</name>
<dbReference type="STRING" id="2903.R1EWH6"/>
<evidence type="ECO:0000256" key="9">
    <source>
        <dbReference type="PROSITE-ProRule" id="PRU10141"/>
    </source>
</evidence>
<dbReference type="PROSITE" id="PS50011">
    <property type="entry name" value="PROTEIN_KINASE_DOM"/>
    <property type="match status" value="1"/>
</dbReference>
<dbReference type="Proteomes" id="UP000013827">
    <property type="component" value="Unassembled WGS sequence"/>
</dbReference>
<dbReference type="AlphaFoldDB" id="A0A0D3K5B0"/>
<keyword evidence="4 9" id="KW-0547">Nucleotide-binding</keyword>
<dbReference type="EnsemblProtists" id="EOD30945">
    <property type="protein sequence ID" value="EOD30945"/>
    <property type="gene ID" value="EMIHUDRAFT_63623"/>
</dbReference>
<dbReference type="eggNOG" id="KOG1826">
    <property type="taxonomic scope" value="Eukaryota"/>
</dbReference>
<feature type="binding site" evidence="9">
    <location>
        <position position="37"/>
    </location>
    <ligand>
        <name>ATP</name>
        <dbReference type="ChEBI" id="CHEBI:30616"/>
    </ligand>
</feature>
<dbReference type="GO" id="GO:0005524">
    <property type="term" value="F:ATP binding"/>
    <property type="evidence" value="ECO:0007669"/>
    <property type="project" value="UniProtKB-UniRule"/>
</dbReference>
<dbReference type="RefSeq" id="XP_005783374.1">
    <property type="nucleotide sequence ID" value="XM_005783317.1"/>
</dbReference>
<dbReference type="InterPro" id="IPR051131">
    <property type="entry name" value="NEK_Ser/Thr_kinase_NIMA"/>
</dbReference>
<evidence type="ECO:0000256" key="1">
    <source>
        <dbReference type="ARBA" id="ARBA00012513"/>
    </source>
</evidence>
<dbReference type="EC" id="2.7.11.1" evidence="1"/>
<evidence type="ECO:0000313" key="12">
    <source>
        <dbReference type="EnsemblProtists" id="EOD30945"/>
    </source>
</evidence>
<dbReference type="PIRSF" id="PIRSF000654">
    <property type="entry name" value="Integrin-linked_kinase"/>
    <property type="match status" value="1"/>
</dbReference>
<evidence type="ECO:0000256" key="5">
    <source>
        <dbReference type="ARBA" id="ARBA00022777"/>
    </source>
</evidence>
<dbReference type="GeneID" id="17276217"/>
<dbReference type="PANTHER" id="PTHR44899:SF7">
    <property type="entry name" value="NIMA-RELATED KINASE"/>
    <property type="match status" value="1"/>
</dbReference>
<dbReference type="OMA" id="ECTWVEL"/>
<dbReference type="SMART" id="SM00220">
    <property type="entry name" value="S_TKc"/>
    <property type="match status" value="1"/>
</dbReference>
<dbReference type="InterPro" id="IPR000719">
    <property type="entry name" value="Prot_kinase_dom"/>
</dbReference>
<dbReference type="SUPFAM" id="SSF56112">
    <property type="entry name" value="Protein kinase-like (PK-like)"/>
    <property type="match status" value="1"/>
</dbReference>
<dbReference type="PROSITE" id="PS00107">
    <property type="entry name" value="PROTEIN_KINASE_ATP"/>
    <property type="match status" value="1"/>
</dbReference>
<dbReference type="PROSITE" id="PS00108">
    <property type="entry name" value="PROTEIN_KINASE_ST"/>
    <property type="match status" value="1"/>
</dbReference>
<keyword evidence="3" id="KW-0808">Transferase</keyword>
<evidence type="ECO:0000256" key="8">
    <source>
        <dbReference type="ARBA" id="ARBA00048679"/>
    </source>
</evidence>
<dbReference type="InterPro" id="IPR011009">
    <property type="entry name" value="Kinase-like_dom_sf"/>
</dbReference>
<evidence type="ECO:0000256" key="6">
    <source>
        <dbReference type="ARBA" id="ARBA00022840"/>
    </source>
</evidence>
<sequence>MPSGPGDFAPLKTLGSGVSGVVRLARRRADGRLYAVKEMELPSDPGAAAAILQETHILAAIEHPYVIRYYDSFLEHRRLYVVMEYAVHGSLHGLLQQHQRLGVHVEEELVWRFCIQLLAGLHAIHSRRATESHPGSQVSRVVHRDLKPHNVLLGAGDTIKIGDFGVSRQLSSSLEMAQTVVGSPGYLSPELCNGEPCQGDPYNEKADIWSLGVTLAELCALRHPFGDATSHAALIMRIMRADAPELPLQYSPQLSRLLICCMQRHPAQRPSALQLLSLSTV</sequence>
<proteinExistence type="inferred from homology"/>
<dbReference type="PANTHER" id="PTHR44899">
    <property type="entry name" value="CAMK FAMILY PROTEIN KINASE"/>
    <property type="match status" value="1"/>
</dbReference>
<organism evidence="12 13">
    <name type="scientific">Emiliania huxleyi (strain CCMP1516)</name>
    <dbReference type="NCBI Taxonomy" id="280463"/>
    <lineage>
        <taxon>Eukaryota</taxon>
        <taxon>Haptista</taxon>
        <taxon>Haptophyta</taxon>
        <taxon>Prymnesiophyceae</taxon>
        <taxon>Isochrysidales</taxon>
        <taxon>Noelaerhabdaceae</taxon>
        <taxon>Emiliania</taxon>
    </lineage>
</organism>
<evidence type="ECO:0000259" key="11">
    <source>
        <dbReference type="PROSITE" id="PS50011"/>
    </source>
</evidence>
<dbReference type="Gene3D" id="1.10.510.10">
    <property type="entry name" value="Transferase(Phosphotransferase) domain 1"/>
    <property type="match status" value="1"/>
</dbReference>
<dbReference type="HOGENOM" id="CLU_946293_0_0_1"/>